<feature type="active site" evidence="4">
    <location>
        <position position="27"/>
    </location>
</feature>
<comment type="catalytic activity">
    <reaction evidence="3 4">
        <text>an acyl phosphate + H2O = a carboxylate + phosphate + H(+)</text>
        <dbReference type="Rhea" id="RHEA:14965"/>
        <dbReference type="ChEBI" id="CHEBI:15377"/>
        <dbReference type="ChEBI" id="CHEBI:15378"/>
        <dbReference type="ChEBI" id="CHEBI:29067"/>
        <dbReference type="ChEBI" id="CHEBI:43474"/>
        <dbReference type="ChEBI" id="CHEBI:59918"/>
        <dbReference type="EC" id="3.6.1.7"/>
    </reaction>
</comment>
<evidence type="ECO:0000256" key="1">
    <source>
        <dbReference type="ARBA" id="ARBA00005614"/>
    </source>
</evidence>
<reference evidence="7" key="1">
    <citation type="submission" date="2016-04" db="EMBL/GenBank/DDBJ databases">
        <authorList>
            <person name="Evans L.H."/>
            <person name="Alamgir A."/>
            <person name="Owens N."/>
            <person name="Weber N.D."/>
            <person name="Virtaneva K."/>
            <person name="Barbian K."/>
            <person name="Babar A."/>
            <person name="Rosenke K."/>
        </authorList>
    </citation>
    <scope>NUCLEOTIDE SEQUENCE</scope>
    <source>
        <strain evidence="7">86</strain>
    </source>
</reference>
<gene>
    <name evidence="7" type="primary">acyP</name>
    <name evidence="7" type="ORF">KL86APRO_30406</name>
</gene>
<dbReference type="InterPro" id="IPR036046">
    <property type="entry name" value="Acylphosphatase-like_dom_sf"/>
</dbReference>
<dbReference type="InterPro" id="IPR020456">
    <property type="entry name" value="Acylphosphatase"/>
</dbReference>
<dbReference type="GO" id="GO:0003998">
    <property type="term" value="F:acylphosphatase activity"/>
    <property type="evidence" value="ECO:0007669"/>
    <property type="project" value="UniProtKB-EC"/>
</dbReference>
<keyword evidence="4 7" id="KW-0378">Hydrolase</keyword>
<dbReference type="InterPro" id="IPR017968">
    <property type="entry name" value="Acylphosphatase_CS"/>
</dbReference>
<evidence type="ECO:0000256" key="4">
    <source>
        <dbReference type="PROSITE-ProRule" id="PRU00520"/>
    </source>
</evidence>
<sequence length="101" mass="10959">MTGAMDDTPRLRVRVTVEGKVQGVWFRAWTREQALARGLAGWVLNRRDGSVEAVFDGPPDAVEAMIAACWDGPSAARVQAVRVEPIPAETPVADFEVRPSA</sequence>
<name>A0A212KMV4_9PROT</name>
<dbReference type="InterPro" id="IPR001792">
    <property type="entry name" value="Acylphosphatase-like_dom"/>
</dbReference>
<feature type="domain" description="Acylphosphatase-like" evidence="6">
    <location>
        <begin position="12"/>
        <end position="99"/>
    </location>
</feature>
<dbReference type="PANTHER" id="PTHR47268:SF4">
    <property type="entry name" value="ACYLPHOSPHATASE"/>
    <property type="match status" value="1"/>
</dbReference>
<dbReference type="PANTHER" id="PTHR47268">
    <property type="entry name" value="ACYLPHOSPHATASE"/>
    <property type="match status" value="1"/>
</dbReference>
<proteinExistence type="inferred from homology"/>
<dbReference type="Gene3D" id="3.30.70.100">
    <property type="match status" value="1"/>
</dbReference>
<accession>A0A212KMV4</accession>
<dbReference type="NCBIfam" id="NF010996">
    <property type="entry name" value="PRK14421.1"/>
    <property type="match status" value="1"/>
</dbReference>
<feature type="active site" evidence="4">
    <location>
        <position position="45"/>
    </location>
</feature>
<evidence type="ECO:0000313" key="7">
    <source>
        <dbReference type="EMBL" id="SBW12915.1"/>
    </source>
</evidence>
<protein>
    <recommendedName>
        <fullName evidence="2 4">acylphosphatase</fullName>
        <ecNumber evidence="2 4">3.6.1.7</ecNumber>
    </recommendedName>
</protein>
<dbReference type="AlphaFoldDB" id="A0A212KMV4"/>
<dbReference type="PROSITE" id="PS00150">
    <property type="entry name" value="ACYLPHOSPHATASE_1"/>
    <property type="match status" value="1"/>
</dbReference>
<dbReference type="PROSITE" id="PS51160">
    <property type="entry name" value="ACYLPHOSPHATASE_3"/>
    <property type="match status" value="1"/>
</dbReference>
<organism evidence="7">
    <name type="scientific">uncultured Alphaproteobacteria bacterium</name>
    <dbReference type="NCBI Taxonomy" id="91750"/>
    <lineage>
        <taxon>Bacteria</taxon>
        <taxon>Pseudomonadati</taxon>
        <taxon>Pseudomonadota</taxon>
        <taxon>Alphaproteobacteria</taxon>
        <taxon>environmental samples</taxon>
    </lineage>
</organism>
<dbReference type="EMBL" id="FLUO01000003">
    <property type="protein sequence ID" value="SBW12915.1"/>
    <property type="molecule type" value="Genomic_DNA"/>
</dbReference>
<dbReference type="PRINTS" id="PR00112">
    <property type="entry name" value="ACYLPHPHTASE"/>
</dbReference>
<evidence type="ECO:0000256" key="5">
    <source>
        <dbReference type="RuleBase" id="RU004168"/>
    </source>
</evidence>
<evidence type="ECO:0000256" key="3">
    <source>
        <dbReference type="ARBA" id="ARBA00047645"/>
    </source>
</evidence>
<evidence type="ECO:0000259" key="6">
    <source>
        <dbReference type="PROSITE" id="PS51160"/>
    </source>
</evidence>
<dbReference type="Pfam" id="PF00708">
    <property type="entry name" value="Acylphosphatase"/>
    <property type="match status" value="1"/>
</dbReference>
<evidence type="ECO:0000256" key="2">
    <source>
        <dbReference type="ARBA" id="ARBA00012150"/>
    </source>
</evidence>
<dbReference type="SUPFAM" id="SSF54975">
    <property type="entry name" value="Acylphosphatase/BLUF domain-like"/>
    <property type="match status" value="1"/>
</dbReference>
<comment type="similarity">
    <text evidence="1 5">Belongs to the acylphosphatase family.</text>
</comment>
<dbReference type="EC" id="3.6.1.7" evidence="2 4"/>